<evidence type="ECO:0000256" key="1">
    <source>
        <dbReference type="ARBA" id="ARBA00023002"/>
    </source>
</evidence>
<dbReference type="EMBL" id="VDFV01000012">
    <property type="protein sequence ID" value="TNC71602.1"/>
    <property type="molecule type" value="Genomic_DNA"/>
</dbReference>
<dbReference type="AlphaFoldDB" id="A0A5C4NC29"/>
<evidence type="ECO:0000313" key="4">
    <source>
        <dbReference type="Proteomes" id="UP000305709"/>
    </source>
</evidence>
<dbReference type="Proteomes" id="UP000305709">
    <property type="component" value="Unassembled WGS sequence"/>
</dbReference>
<dbReference type="GO" id="GO:0005737">
    <property type="term" value="C:cytoplasm"/>
    <property type="evidence" value="ECO:0007669"/>
    <property type="project" value="TreeGrafter"/>
</dbReference>
<feature type="domain" description="FAD dependent oxidoreductase" evidence="2">
    <location>
        <begin position="41"/>
        <end position="391"/>
    </location>
</feature>
<reference evidence="3 4" key="1">
    <citation type="submission" date="2019-06" db="EMBL/GenBank/DDBJ databases">
        <authorList>
            <person name="Jiang L."/>
        </authorList>
    </citation>
    <scope>NUCLEOTIDE SEQUENCE [LARGE SCALE GENOMIC DNA]</scope>
    <source>
        <strain evidence="3 4">YIM 48858</strain>
    </source>
</reference>
<keyword evidence="4" id="KW-1185">Reference proteome</keyword>
<dbReference type="PANTHER" id="PTHR13847:SF281">
    <property type="entry name" value="FAD DEPENDENT OXIDOREDUCTASE DOMAIN-CONTAINING PROTEIN"/>
    <property type="match status" value="1"/>
</dbReference>
<dbReference type="PANTHER" id="PTHR13847">
    <property type="entry name" value="SARCOSINE DEHYDROGENASE-RELATED"/>
    <property type="match status" value="1"/>
</dbReference>
<dbReference type="SUPFAM" id="SSF51905">
    <property type="entry name" value="FAD/NAD(P)-binding domain"/>
    <property type="match status" value="1"/>
</dbReference>
<dbReference type="Pfam" id="PF01266">
    <property type="entry name" value="DAO"/>
    <property type="match status" value="1"/>
</dbReference>
<dbReference type="InterPro" id="IPR006076">
    <property type="entry name" value="FAD-dep_OxRdtase"/>
</dbReference>
<dbReference type="OrthoDB" id="9806601at2"/>
<comment type="caution">
    <text evidence="3">The sequence shown here is derived from an EMBL/GenBank/DDBJ whole genome shotgun (WGS) entry which is preliminary data.</text>
</comment>
<dbReference type="RefSeq" id="WP_139081638.1">
    <property type="nucleotide sequence ID" value="NZ_VDFV01000012.1"/>
</dbReference>
<dbReference type="Gene3D" id="3.50.50.60">
    <property type="entry name" value="FAD/NAD(P)-binding domain"/>
    <property type="match status" value="1"/>
</dbReference>
<accession>A0A5C4NC29</accession>
<evidence type="ECO:0000313" key="3">
    <source>
        <dbReference type="EMBL" id="TNC71602.1"/>
    </source>
</evidence>
<name>A0A5C4NC29_9RHOB</name>
<dbReference type="InterPro" id="IPR036188">
    <property type="entry name" value="FAD/NAD-bd_sf"/>
</dbReference>
<dbReference type="Gene3D" id="3.30.9.10">
    <property type="entry name" value="D-Amino Acid Oxidase, subunit A, domain 2"/>
    <property type="match status" value="1"/>
</dbReference>
<protein>
    <submittedName>
        <fullName evidence="3">FAD-binding oxidoreductase</fullName>
    </submittedName>
</protein>
<evidence type="ECO:0000259" key="2">
    <source>
        <dbReference type="Pfam" id="PF01266"/>
    </source>
</evidence>
<dbReference type="GO" id="GO:0016491">
    <property type="term" value="F:oxidoreductase activity"/>
    <property type="evidence" value="ECO:0007669"/>
    <property type="project" value="UniProtKB-KW"/>
</dbReference>
<proteinExistence type="predicted"/>
<sequence>MPRDPLTRNDPVPGAYPASWYAASAQVSEARGSLKGSHRADVAIVGAGYTGLWAAKTLAERGLKPVVLEAHRVGWGASGRNGGQVGSGTNWHQKQLEARIGRDAARAVWDICEDGKRQLRDFIAAEAPDARYLPGVAHGEYSAAEARESRKNAEHLATHYGYNQVEVLDRDAFRALVKSPRYVGGVLDRGAGHVHPLRYALALARAAERAGAVIHEGSIVLGIDKGQPATLRTKDGELKADHVILAGNGYMPDLEPQVAARVMPINSFIGATEPLPDHWQDVLAQDIAVADSKFVVNYFRFSEDRRFLFGGRESYGLGFPKDIGGPLRKRLADLFPQLSGARIEHVWGGTLGITMTRLPLLLRVAPNILSGGGFSGHGVALSGIAGRAMAEAILGQAGRFDALATLPTPRFPGGAMARGPLLTLAMTWYALRDRLGV</sequence>
<organism evidence="3 4">
    <name type="scientific">Rubellimicrobium roseum</name>
    <dbReference type="NCBI Taxonomy" id="687525"/>
    <lineage>
        <taxon>Bacteria</taxon>
        <taxon>Pseudomonadati</taxon>
        <taxon>Pseudomonadota</taxon>
        <taxon>Alphaproteobacteria</taxon>
        <taxon>Rhodobacterales</taxon>
        <taxon>Roseobacteraceae</taxon>
        <taxon>Rubellimicrobium</taxon>
    </lineage>
</organism>
<gene>
    <name evidence="3" type="ORF">FHG71_10505</name>
</gene>
<keyword evidence="1" id="KW-0560">Oxidoreductase</keyword>